<dbReference type="GeneID" id="85494047"/>
<keyword evidence="14" id="KW-1185">Reference proteome</keyword>
<feature type="transmembrane region" description="Helical" evidence="10">
    <location>
        <begin position="232"/>
        <end position="256"/>
    </location>
</feature>
<evidence type="ECO:0000256" key="3">
    <source>
        <dbReference type="ARBA" id="ARBA00022676"/>
    </source>
</evidence>
<dbReference type="GO" id="GO:0005789">
    <property type="term" value="C:endoplasmic reticulum membrane"/>
    <property type="evidence" value="ECO:0007669"/>
    <property type="project" value="UniProtKB-SubCell"/>
</dbReference>
<keyword evidence="7 10" id="KW-1133">Transmembrane helix</keyword>
<feature type="transmembrane region" description="Helical" evidence="10">
    <location>
        <begin position="437"/>
        <end position="456"/>
    </location>
</feature>
<comment type="subcellular location">
    <subcellularLocation>
        <location evidence="1 10">Endoplasmic reticulum membrane</location>
        <topology evidence="1 10">Multi-pass membrane protein</topology>
    </subcellularLocation>
</comment>
<feature type="transmembrane region" description="Helical" evidence="10">
    <location>
        <begin position="335"/>
        <end position="355"/>
    </location>
</feature>
<evidence type="ECO:0000256" key="7">
    <source>
        <dbReference type="ARBA" id="ARBA00022989"/>
    </source>
</evidence>
<evidence type="ECO:0000256" key="12">
    <source>
        <dbReference type="SAM" id="SignalP"/>
    </source>
</evidence>
<keyword evidence="8 10" id="KW-0472">Membrane</keyword>
<evidence type="ECO:0000256" key="6">
    <source>
        <dbReference type="ARBA" id="ARBA00022824"/>
    </source>
</evidence>
<evidence type="ECO:0000313" key="14">
    <source>
        <dbReference type="Proteomes" id="UP001233271"/>
    </source>
</evidence>
<keyword evidence="12" id="KW-0732">Signal</keyword>
<feature type="transmembrane region" description="Helical" evidence="10">
    <location>
        <begin position="79"/>
        <end position="97"/>
    </location>
</feature>
<dbReference type="GO" id="GO:0006506">
    <property type="term" value="P:GPI anchor biosynthetic process"/>
    <property type="evidence" value="ECO:0007669"/>
    <property type="project" value="TreeGrafter"/>
</dbReference>
<accession>A0AA48I6H4</accession>
<dbReference type="PANTHER" id="PTHR22760:SF4">
    <property type="entry name" value="GPI MANNOSYLTRANSFERASE 3"/>
    <property type="match status" value="1"/>
</dbReference>
<dbReference type="RefSeq" id="XP_060455442.1">
    <property type="nucleotide sequence ID" value="XM_060598671.1"/>
</dbReference>
<proteinExistence type="inferred from homology"/>
<gene>
    <name evidence="13" type="primary">GPI10</name>
    <name evidence="13" type="ORF">CcaverHIS019_0302470</name>
</gene>
<protein>
    <recommendedName>
        <fullName evidence="10">Mannosyltransferase</fullName>
        <ecNumber evidence="10">2.4.1.-</ecNumber>
    </recommendedName>
</protein>
<keyword evidence="3 10" id="KW-0328">Glycosyltransferase</keyword>
<evidence type="ECO:0000256" key="2">
    <source>
        <dbReference type="ARBA" id="ARBA00006065"/>
    </source>
</evidence>
<dbReference type="Proteomes" id="UP001233271">
    <property type="component" value="Chromosome 3"/>
</dbReference>
<feature type="signal peptide" evidence="12">
    <location>
        <begin position="1"/>
        <end position="21"/>
    </location>
</feature>
<dbReference type="KEGG" id="ccac:CcaHIS019_0302470"/>
<dbReference type="GO" id="GO:0000026">
    <property type="term" value="F:alpha-1,2-mannosyltransferase activity"/>
    <property type="evidence" value="ECO:0007669"/>
    <property type="project" value="TreeGrafter"/>
</dbReference>
<comment type="function">
    <text evidence="9">Mannosyltransferase involved in glycosylphosphatidylinositol-anchor biosynthesis. Transfers the third mannose to Man2-GlcN-acyl-PI during GPI precursor assembly.</text>
</comment>
<evidence type="ECO:0000313" key="13">
    <source>
        <dbReference type="EMBL" id="BEI90177.1"/>
    </source>
</evidence>
<dbReference type="Pfam" id="PF03901">
    <property type="entry name" value="Glyco_transf_22"/>
    <property type="match status" value="1"/>
</dbReference>
<sequence>MSFHLPRALQVALAVRALSLALPHTFFQPDEFYQAFEPAHDYVFGHGHLTWEWQDLPLRPGLPQTWWTQTVVGGRLRGWIWPGVFVLVYKFVQVLGLDSSDAIVIAPRVVGFLLAAFTDYYTSLLAAKILGRGYASGALFLSLTSLFNAHLLPRALSTSPETLLTTMALYYYPLPSFSGTVPLSPSSAPTSTSGPGEKPLSQAATEDGNESPTCGMMDKVEGRDTGTYSDNVLLAASLAALSLCIRPTMLVFWAYLHLETTVLCWVNQGPAATATLTAKTLLGGLTVLGLSTALDWAMVGRLIVPTLTFFYQNVVLNIASFYGGTGLLYHVVQSLPLLLLPVWFWWGQGFLAALLPQSVRPQSLNSLDITPALRTLSRTIVVTIAALSFSPHSEWRFLHPLLPQLLLFAVPALQVHYSPTQVGFNSISTSIRQYCRLPVRPFYLILLTPIIPYLYLNGFHGAAQVDVMNGLRNGNFGTVTSVVVLMPCHSTPWSSHLGSIPGWFLTCAPPLGKQSTSKHWTQQDLFYESPVTYIQHVFPRPPLKLSEVSASVTSSDEHLPSHVLLFGELLERRDTLGNLSLSVEQALVGRGYHEAANLWNGFDFAQDEEMRQGGVRVWIHGESQVARIDDICLP</sequence>
<evidence type="ECO:0000256" key="11">
    <source>
        <dbReference type="SAM" id="MobiDB-lite"/>
    </source>
</evidence>
<feature type="transmembrane region" description="Helical" evidence="10">
    <location>
        <begin position="276"/>
        <end position="297"/>
    </location>
</feature>
<keyword evidence="5 10" id="KW-0812">Transmembrane</keyword>
<reference evidence="13" key="1">
    <citation type="journal article" date="2023" name="BMC Genomics">
        <title>Chromosome-level genome assemblies of Cutaneotrichosporon spp. (Trichosporonales, Basidiomycota) reveal imbalanced evolution between nucleotide sequences and chromosome synteny.</title>
        <authorList>
            <person name="Kobayashi Y."/>
            <person name="Kayamori A."/>
            <person name="Aoki K."/>
            <person name="Shiwa Y."/>
            <person name="Matsutani M."/>
            <person name="Fujita N."/>
            <person name="Sugita T."/>
            <person name="Iwasaki W."/>
            <person name="Tanaka N."/>
            <person name="Takashima M."/>
        </authorList>
    </citation>
    <scope>NUCLEOTIDE SEQUENCE</scope>
    <source>
        <strain evidence="13">HIS019</strain>
    </source>
</reference>
<evidence type="ECO:0000256" key="1">
    <source>
        <dbReference type="ARBA" id="ARBA00004477"/>
    </source>
</evidence>
<keyword evidence="4" id="KW-0808">Transferase</keyword>
<name>A0AA48I6H4_9TREE</name>
<organism evidence="13 14">
    <name type="scientific">Cutaneotrichosporon cavernicola</name>
    <dbReference type="NCBI Taxonomy" id="279322"/>
    <lineage>
        <taxon>Eukaryota</taxon>
        <taxon>Fungi</taxon>
        <taxon>Dikarya</taxon>
        <taxon>Basidiomycota</taxon>
        <taxon>Agaricomycotina</taxon>
        <taxon>Tremellomycetes</taxon>
        <taxon>Trichosporonales</taxon>
        <taxon>Trichosporonaceae</taxon>
        <taxon>Cutaneotrichosporon</taxon>
    </lineage>
</organism>
<keyword evidence="6 10" id="KW-0256">Endoplasmic reticulum</keyword>
<evidence type="ECO:0000256" key="4">
    <source>
        <dbReference type="ARBA" id="ARBA00022679"/>
    </source>
</evidence>
<dbReference type="InterPro" id="IPR005599">
    <property type="entry name" value="GPI_mannosylTrfase"/>
</dbReference>
<feature type="transmembrane region" description="Helical" evidence="10">
    <location>
        <begin position="309"/>
        <end position="329"/>
    </location>
</feature>
<feature type="chain" id="PRO_5041399871" description="Mannosyltransferase" evidence="12">
    <location>
        <begin position="22"/>
        <end position="634"/>
    </location>
</feature>
<evidence type="ECO:0000256" key="10">
    <source>
        <dbReference type="RuleBase" id="RU363075"/>
    </source>
</evidence>
<evidence type="ECO:0000256" key="8">
    <source>
        <dbReference type="ARBA" id="ARBA00023136"/>
    </source>
</evidence>
<evidence type="ECO:0000256" key="5">
    <source>
        <dbReference type="ARBA" id="ARBA00022692"/>
    </source>
</evidence>
<feature type="region of interest" description="Disordered" evidence="11">
    <location>
        <begin position="183"/>
        <end position="220"/>
    </location>
</feature>
<comment type="similarity">
    <text evidence="2">Belongs to the glycosyltransferase 22 family. PIGB subfamily.</text>
</comment>
<evidence type="ECO:0000256" key="9">
    <source>
        <dbReference type="ARBA" id="ARBA00024708"/>
    </source>
</evidence>
<feature type="compositionally biased region" description="Low complexity" evidence="11">
    <location>
        <begin position="183"/>
        <end position="196"/>
    </location>
</feature>
<dbReference type="PANTHER" id="PTHR22760">
    <property type="entry name" value="GLYCOSYLTRANSFERASE"/>
    <property type="match status" value="1"/>
</dbReference>
<dbReference type="EC" id="2.4.1.-" evidence="10"/>
<dbReference type="AlphaFoldDB" id="A0AA48I6H4"/>
<feature type="transmembrane region" description="Helical" evidence="10">
    <location>
        <begin position="109"/>
        <end position="127"/>
    </location>
</feature>
<dbReference type="EMBL" id="AP028214">
    <property type="protein sequence ID" value="BEI90177.1"/>
    <property type="molecule type" value="Genomic_DNA"/>
</dbReference>